<evidence type="ECO:0000313" key="2">
    <source>
        <dbReference type="EMBL" id="KAH3777046.1"/>
    </source>
</evidence>
<proteinExistence type="predicted"/>
<comment type="caution">
    <text evidence="2">The sequence shown here is derived from an EMBL/GenBank/DDBJ whole genome shotgun (WGS) entry which is preliminary data.</text>
</comment>
<gene>
    <name evidence="2" type="ORF">DPMN_178482</name>
</gene>
<dbReference type="SUPFAM" id="SSF53098">
    <property type="entry name" value="Ribonuclease H-like"/>
    <property type="match status" value="1"/>
</dbReference>
<dbReference type="AlphaFoldDB" id="A0A9D4EC71"/>
<sequence>MVLNDVIARWGSPLAIHSDQGAAFESRIFKELCKMLDVKKSRISVRQPKGN</sequence>
<reference evidence="2" key="1">
    <citation type="journal article" date="2019" name="bioRxiv">
        <title>The Genome of the Zebra Mussel, Dreissena polymorpha: A Resource for Invasive Species Research.</title>
        <authorList>
            <person name="McCartney M.A."/>
            <person name="Auch B."/>
            <person name="Kono T."/>
            <person name="Mallez S."/>
            <person name="Zhang Y."/>
            <person name="Obille A."/>
            <person name="Becker A."/>
            <person name="Abrahante J.E."/>
            <person name="Garbe J."/>
            <person name="Badalamenti J.P."/>
            <person name="Herman A."/>
            <person name="Mangelson H."/>
            <person name="Liachko I."/>
            <person name="Sullivan S."/>
            <person name="Sone E.D."/>
            <person name="Koren S."/>
            <person name="Silverstein K.A.T."/>
            <person name="Beckman K.B."/>
            <person name="Gohl D.M."/>
        </authorList>
    </citation>
    <scope>NUCLEOTIDE SEQUENCE</scope>
    <source>
        <strain evidence="2">Duluth1</strain>
        <tissue evidence="2">Whole animal</tissue>
    </source>
</reference>
<evidence type="ECO:0000313" key="3">
    <source>
        <dbReference type="Proteomes" id="UP000828390"/>
    </source>
</evidence>
<keyword evidence="3" id="KW-1185">Reference proteome</keyword>
<organism evidence="2 3">
    <name type="scientific">Dreissena polymorpha</name>
    <name type="common">Zebra mussel</name>
    <name type="synonym">Mytilus polymorpha</name>
    <dbReference type="NCBI Taxonomy" id="45954"/>
    <lineage>
        <taxon>Eukaryota</taxon>
        <taxon>Metazoa</taxon>
        <taxon>Spiralia</taxon>
        <taxon>Lophotrochozoa</taxon>
        <taxon>Mollusca</taxon>
        <taxon>Bivalvia</taxon>
        <taxon>Autobranchia</taxon>
        <taxon>Heteroconchia</taxon>
        <taxon>Euheterodonta</taxon>
        <taxon>Imparidentia</taxon>
        <taxon>Neoheterodontei</taxon>
        <taxon>Myida</taxon>
        <taxon>Dreissenoidea</taxon>
        <taxon>Dreissenidae</taxon>
        <taxon>Dreissena</taxon>
    </lineage>
</organism>
<dbReference type="InterPro" id="IPR012337">
    <property type="entry name" value="RNaseH-like_sf"/>
</dbReference>
<evidence type="ECO:0000259" key="1">
    <source>
        <dbReference type="PROSITE" id="PS50994"/>
    </source>
</evidence>
<dbReference type="PROSITE" id="PS50994">
    <property type="entry name" value="INTEGRASE"/>
    <property type="match status" value="1"/>
</dbReference>
<dbReference type="EMBL" id="JAIWYP010000009">
    <property type="protein sequence ID" value="KAH3777046.1"/>
    <property type="molecule type" value="Genomic_DNA"/>
</dbReference>
<dbReference type="Gene3D" id="3.30.420.10">
    <property type="entry name" value="Ribonuclease H-like superfamily/Ribonuclease H"/>
    <property type="match status" value="1"/>
</dbReference>
<feature type="domain" description="Integrase catalytic" evidence="1">
    <location>
        <begin position="1"/>
        <end position="51"/>
    </location>
</feature>
<dbReference type="Proteomes" id="UP000828390">
    <property type="component" value="Unassembled WGS sequence"/>
</dbReference>
<dbReference type="InterPro" id="IPR036397">
    <property type="entry name" value="RNaseH_sf"/>
</dbReference>
<dbReference type="GO" id="GO:0003676">
    <property type="term" value="F:nucleic acid binding"/>
    <property type="evidence" value="ECO:0007669"/>
    <property type="project" value="InterPro"/>
</dbReference>
<reference evidence="2" key="2">
    <citation type="submission" date="2020-11" db="EMBL/GenBank/DDBJ databases">
        <authorList>
            <person name="McCartney M.A."/>
            <person name="Auch B."/>
            <person name="Kono T."/>
            <person name="Mallez S."/>
            <person name="Becker A."/>
            <person name="Gohl D.M."/>
            <person name="Silverstein K.A.T."/>
            <person name="Koren S."/>
            <person name="Bechman K.B."/>
            <person name="Herman A."/>
            <person name="Abrahante J.E."/>
            <person name="Garbe J."/>
        </authorList>
    </citation>
    <scope>NUCLEOTIDE SEQUENCE</scope>
    <source>
        <strain evidence="2">Duluth1</strain>
        <tissue evidence="2">Whole animal</tissue>
    </source>
</reference>
<dbReference type="InterPro" id="IPR001584">
    <property type="entry name" value="Integrase_cat-core"/>
</dbReference>
<protein>
    <recommendedName>
        <fullName evidence="1">Integrase catalytic domain-containing protein</fullName>
    </recommendedName>
</protein>
<name>A0A9D4EC71_DREPO</name>
<accession>A0A9D4EC71</accession>
<dbReference type="GO" id="GO:0015074">
    <property type="term" value="P:DNA integration"/>
    <property type="evidence" value="ECO:0007669"/>
    <property type="project" value="InterPro"/>
</dbReference>